<accession>A0ACB9XZZ8</accession>
<proteinExistence type="predicted"/>
<feature type="non-terminal residue" evidence="1">
    <location>
        <position position="1"/>
    </location>
</feature>
<sequence length="108" mass="11944">STIHRALRIQCPTSEAPSTVKGEVTNKMDEIRVRCMPHCVTIITETWLNHNIPDAAIELAGCSVYRTDRTKDSGKNRGGGLCIYVNNGWCTASEIIDKHCCPNLEVLT</sequence>
<comment type="caution">
    <text evidence="1">The sequence shown here is derived from an EMBL/GenBank/DDBJ whole genome shotgun (WGS) entry which is preliminary data.</text>
</comment>
<dbReference type="EMBL" id="CM043785">
    <property type="protein sequence ID" value="KAI4832799.1"/>
    <property type="molecule type" value="Genomic_DNA"/>
</dbReference>
<keyword evidence="2" id="KW-1185">Reference proteome</keyword>
<organism evidence="1 2">
    <name type="scientific">Chaenocephalus aceratus</name>
    <name type="common">Blackfin icefish</name>
    <name type="synonym">Chaenichthys aceratus</name>
    <dbReference type="NCBI Taxonomy" id="36190"/>
    <lineage>
        <taxon>Eukaryota</taxon>
        <taxon>Metazoa</taxon>
        <taxon>Chordata</taxon>
        <taxon>Craniata</taxon>
        <taxon>Vertebrata</taxon>
        <taxon>Euteleostomi</taxon>
        <taxon>Actinopterygii</taxon>
        <taxon>Neopterygii</taxon>
        <taxon>Teleostei</taxon>
        <taxon>Neoteleostei</taxon>
        <taxon>Acanthomorphata</taxon>
        <taxon>Eupercaria</taxon>
        <taxon>Perciformes</taxon>
        <taxon>Notothenioidei</taxon>
        <taxon>Channichthyidae</taxon>
        <taxon>Chaenocephalus</taxon>
    </lineage>
</organism>
<dbReference type="Proteomes" id="UP001057452">
    <property type="component" value="Chromosome 1"/>
</dbReference>
<evidence type="ECO:0000313" key="1">
    <source>
        <dbReference type="EMBL" id="KAI4832799.1"/>
    </source>
</evidence>
<evidence type="ECO:0000313" key="2">
    <source>
        <dbReference type="Proteomes" id="UP001057452"/>
    </source>
</evidence>
<protein>
    <submittedName>
        <fullName evidence="1">Uncharacterized protein</fullName>
    </submittedName>
</protein>
<reference evidence="1" key="1">
    <citation type="submission" date="2022-05" db="EMBL/GenBank/DDBJ databases">
        <title>Chromosome-level genome of Chaenocephalus aceratus.</title>
        <authorList>
            <person name="Park H."/>
        </authorList>
    </citation>
    <scope>NUCLEOTIDE SEQUENCE</scope>
    <source>
        <strain evidence="1">KU_202001</strain>
    </source>
</reference>
<name>A0ACB9XZZ8_CHAAC</name>
<feature type="non-terminal residue" evidence="1">
    <location>
        <position position="108"/>
    </location>
</feature>
<gene>
    <name evidence="1" type="ORF">KUCAC02_015747</name>
</gene>